<dbReference type="Proteomes" id="UP001500320">
    <property type="component" value="Unassembled WGS sequence"/>
</dbReference>
<sequence>MAGSYHWKIDQGSTVRKVVRWLKNDSPVDLTGWSARLEIRDRHGGTLLHRMTSGDSSIGLAADGTISLHIPAATSTAWKWLVGVYDLELITPEGEPVRLLEGPVTLSPEVTTGA</sequence>
<accession>A0ABP6N520</accession>
<dbReference type="EMBL" id="BAAAUT010000021">
    <property type="protein sequence ID" value="GAA3136724.1"/>
    <property type="molecule type" value="Genomic_DNA"/>
</dbReference>
<comment type="caution">
    <text evidence="1">The sequence shown here is derived from an EMBL/GenBank/DDBJ whole genome shotgun (WGS) entry which is preliminary data.</text>
</comment>
<reference evidence="2" key="1">
    <citation type="journal article" date="2019" name="Int. J. Syst. Evol. Microbiol.">
        <title>The Global Catalogue of Microorganisms (GCM) 10K type strain sequencing project: providing services to taxonomists for standard genome sequencing and annotation.</title>
        <authorList>
            <consortium name="The Broad Institute Genomics Platform"/>
            <consortium name="The Broad Institute Genome Sequencing Center for Infectious Disease"/>
            <person name="Wu L."/>
            <person name="Ma J."/>
        </authorList>
    </citation>
    <scope>NUCLEOTIDE SEQUENCE [LARGE SCALE GENOMIC DNA]</scope>
    <source>
        <strain evidence="2">JCM 9373</strain>
    </source>
</reference>
<keyword evidence="2" id="KW-1185">Reference proteome</keyword>
<evidence type="ECO:0000313" key="2">
    <source>
        <dbReference type="Proteomes" id="UP001500320"/>
    </source>
</evidence>
<gene>
    <name evidence="1" type="ORF">GCM10010466_29430</name>
</gene>
<evidence type="ECO:0000313" key="1">
    <source>
        <dbReference type="EMBL" id="GAA3136724.1"/>
    </source>
</evidence>
<protein>
    <submittedName>
        <fullName evidence="1">Uncharacterized protein</fullName>
    </submittedName>
</protein>
<organism evidence="1 2">
    <name type="scientific">Planomonospora alba</name>
    <dbReference type="NCBI Taxonomy" id="161354"/>
    <lineage>
        <taxon>Bacteria</taxon>
        <taxon>Bacillati</taxon>
        <taxon>Actinomycetota</taxon>
        <taxon>Actinomycetes</taxon>
        <taxon>Streptosporangiales</taxon>
        <taxon>Streptosporangiaceae</taxon>
        <taxon>Planomonospora</taxon>
    </lineage>
</organism>
<proteinExistence type="predicted"/>
<name>A0ABP6N520_9ACTN</name>